<dbReference type="InterPro" id="IPR017943">
    <property type="entry name" value="Bactericidal_perm-incr_a/b_dom"/>
</dbReference>
<dbReference type="Proteomes" id="UP000335636">
    <property type="component" value="Unassembled WGS sequence"/>
</dbReference>
<sequence>MSPCRSSQNQLREKPWKQGEVEFPDGPYGDAGRGPLSYRDRPQRRRRPRPRGYRTCTHTLSFFQAADLVQLLSPGELEPGPTVGALPAPWPVSGKVLERVGAGRAPSGQGSPPGTPEIPDLPPRPGEETRDSKCTPEVLPAQVTVTLRSPTRWAGQCAALHRASDGSRGSVGLTINTPDPPTVHLNGHTATVTQPGSLVLLGPNNTSSSISWKLLSRAAFSSTNQKLKLQFTPNSAVVTLGPYPAVLKKQEEQLRASLSGFLKRRFLPLHNAQLRGHSLPLPNVKGLSFNQAHMDLSEDYLLLTIPE</sequence>
<feature type="compositionally biased region" description="Pro residues" evidence="2">
    <location>
        <begin position="113"/>
        <end position="124"/>
    </location>
</feature>
<dbReference type="Gene3D" id="3.15.20.10">
    <property type="entry name" value="Bactericidal permeability-increasing protein, domain 2"/>
    <property type="match status" value="1"/>
</dbReference>
<keyword evidence="4" id="KW-1185">Reference proteome</keyword>
<evidence type="ECO:0000256" key="2">
    <source>
        <dbReference type="SAM" id="MobiDB-lite"/>
    </source>
</evidence>
<feature type="compositionally biased region" description="Basic and acidic residues" evidence="2">
    <location>
        <begin position="125"/>
        <end position="134"/>
    </location>
</feature>
<organism evidence="3 4">
    <name type="scientific">Marmota monax</name>
    <name type="common">Woodchuck</name>
    <dbReference type="NCBI Taxonomy" id="9995"/>
    <lineage>
        <taxon>Eukaryota</taxon>
        <taxon>Metazoa</taxon>
        <taxon>Chordata</taxon>
        <taxon>Craniata</taxon>
        <taxon>Vertebrata</taxon>
        <taxon>Euteleostomi</taxon>
        <taxon>Mammalia</taxon>
        <taxon>Eutheria</taxon>
        <taxon>Euarchontoglires</taxon>
        <taxon>Glires</taxon>
        <taxon>Rodentia</taxon>
        <taxon>Sciuromorpha</taxon>
        <taxon>Sciuridae</taxon>
        <taxon>Xerinae</taxon>
        <taxon>Marmotini</taxon>
        <taxon>Marmota</taxon>
    </lineage>
</organism>
<protein>
    <submittedName>
        <fullName evidence="3">Uncharacterized protein</fullName>
    </submittedName>
</protein>
<dbReference type="EMBL" id="CABDUW010002091">
    <property type="protein sequence ID" value="VTJ85404.1"/>
    <property type="molecule type" value="Genomic_DNA"/>
</dbReference>
<evidence type="ECO:0000256" key="1">
    <source>
        <dbReference type="ARBA" id="ARBA00007292"/>
    </source>
</evidence>
<reference evidence="3" key="1">
    <citation type="submission" date="2019-04" db="EMBL/GenBank/DDBJ databases">
        <authorList>
            <person name="Alioto T."/>
            <person name="Alioto T."/>
        </authorList>
    </citation>
    <scope>NUCLEOTIDE SEQUENCE [LARGE SCALE GENOMIC DNA]</scope>
</reference>
<dbReference type="PANTHER" id="PTHR46019:SF7">
    <property type="entry name" value="BPI FOLD CONTAINING FAMILY B, MEMBER 5"/>
    <property type="match status" value="1"/>
</dbReference>
<dbReference type="InterPro" id="IPR051660">
    <property type="entry name" value="BPI_fold-BPI/LBP"/>
</dbReference>
<dbReference type="AlphaFoldDB" id="A0A5E4CUC2"/>
<comment type="similarity">
    <text evidence="1">Belongs to the BPI/LBP/Plunc superfamily. BPI/LBP family.</text>
</comment>
<feature type="region of interest" description="Disordered" evidence="2">
    <location>
        <begin position="102"/>
        <end position="138"/>
    </location>
</feature>
<dbReference type="PANTHER" id="PTHR46019">
    <property type="entry name" value="BPI FOLD-CONTAINING FAMILY B MEMBER 4-RELATED"/>
    <property type="match status" value="1"/>
</dbReference>
<feature type="compositionally biased region" description="Basic residues" evidence="2">
    <location>
        <begin position="42"/>
        <end position="52"/>
    </location>
</feature>
<evidence type="ECO:0000313" key="3">
    <source>
        <dbReference type="EMBL" id="VTJ85404.1"/>
    </source>
</evidence>
<feature type="compositionally biased region" description="Polar residues" evidence="2">
    <location>
        <begin position="1"/>
        <end position="10"/>
    </location>
</feature>
<dbReference type="SUPFAM" id="SSF55394">
    <property type="entry name" value="Bactericidal permeability-increasing protein, BPI"/>
    <property type="match status" value="1"/>
</dbReference>
<evidence type="ECO:0000313" key="4">
    <source>
        <dbReference type="Proteomes" id="UP000335636"/>
    </source>
</evidence>
<proteinExistence type="inferred from homology"/>
<accession>A0A5E4CUC2</accession>
<comment type="caution">
    <text evidence="3">The sequence shown here is derived from an EMBL/GenBank/DDBJ whole genome shotgun (WGS) entry which is preliminary data.</text>
</comment>
<feature type="region of interest" description="Disordered" evidence="2">
    <location>
        <begin position="1"/>
        <end position="53"/>
    </location>
</feature>
<gene>
    <name evidence="3" type="ORF">MONAX_5E022054</name>
</gene>
<name>A0A5E4CUC2_MARMO</name>
<dbReference type="GO" id="GO:0008289">
    <property type="term" value="F:lipid binding"/>
    <property type="evidence" value="ECO:0007669"/>
    <property type="project" value="InterPro"/>
</dbReference>
<feature type="compositionally biased region" description="Basic and acidic residues" evidence="2">
    <location>
        <begin position="11"/>
        <end position="20"/>
    </location>
</feature>